<evidence type="ECO:0008006" key="4">
    <source>
        <dbReference type="Google" id="ProtNLM"/>
    </source>
</evidence>
<dbReference type="SUPFAM" id="SSF56059">
    <property type="entry name" value="Glutathione synthetase ATP-binding domain-like"/>
    <property type="match status" value="1"/>
</dbReference>
<feature type="region of interest" description="Disordered" evidence="1">
    <location>
        <begin position="370"/>
        <end position="423"/>
    </location>
</feature>
<dbReference type="OrthoDB" id="5946236at2759"/>
<accession>G0S0T4</accession>
<keyword evidence="3" id="KW-1185">Reference proteome</keyword>
<dbReference type="HOGENOM" id="CLU_042176_0_1_1"/>
<dbReference type="RefSeq" id="XP_006691636.1">
    <property type="nucleotide sequence ID" value="XM_006691573.1"/>
</dbReference>
<organism evidence="3">
    <name type="scientific">Chaetomium thermophilum (strain DSM 1495 / CBS 144.50 / IMI 039719)</name>
    <name type="common">Thermochaetoides thermophila</name>
    <dbReference type="NCBI Taxonomy" id="759272"/>
    <lineage>
        <taxon>Eukaryota</taxon>
        <taxon>Fungi</taxon>
        <taxon>Dikarya</taxon>
        <taxon>Ascomycota</taxon>
        <taxon>Pezizomycotina</taxon>
        <taxon>Sordariomycetes</taxon>
        <taxon>Sordariomycetidae</taxon>
        <taxon>Sordariales</taxon>
        <taxon>Chaetomiaceae</taxon>
        <taxon>Thermochaetoides</taxon>
    </lineage>
</organism>
<proteinExistence type="predicted"/>
<dbReference type="STRING" id="759272.G0S0T4"/>
<protein>
    <recommendedName>
        <fullName evidence="4">ATP-grasp domain-containing protein</fullName>
    </recommendedName>
</protein>
<dbReference type="InterPro" id="IPR053269">
    <property type="entry name" value="Asp-Met_ligase"/>
</dbReference>
<evidence type="ECO:0000256" key="1">
    <source>
        <dbReference type="SAM" id="MobiDB-lite"/>
    </source>
</evidence>
<dbReference type="eggNOG" id="ENOG502SATC">
    <property type="taxonomic scope" value="Eukaryota"/>
</dbReference>
<dbReference type="OMA" id="RENEHMA"/>
<evidence type="ECO:0000313" key="2">
    <source>
        <dbReference type="EMBL" id="EGS22644.1"/>
    </source>
</evidence>
<dbReference type="AlphaFoldDB" id="G0S0T4"/>
<dbReference type="Proteomes" id="UP000008066">
    <property type="component" value="Unassembled WGS sequence"/>
</dbReference>
<dbReference type="KEGG" id="cthr:CTHT_0011160"/>
<dbReference type="PANTHER" id="PTHR37018">
    <property type="entry name" value="CULTURE SPECIFIC PROTEIN, PUTATIVE (AFU_ORTHOLOGUE AFUA_2G00130)-RELATED"/>
    <property type="match status" value="1"/>
</dbReference>
<dbReference type="PANTHER" id="PTHR37018:SF1">
    <property type="entry name" value="CULTURE SPECIFIC PROTEIN, PUTATIVE (AFU_ORTHOLOGUE AFUA_2G00130)-RELATED"/>
    <property type="match status" value="1"/>
</dbReference>
<name>G0S0T4_CHATD</name>
<dbReference type="GeneID" id="18255154"/>
<gene>
    <name evidence="2" type="ORF">CTHT_0011160</name>
</gene>
<dbReference type="EMBL" id="GL988039">
    <property type="protein sequence ID" value="EGS22644.1"/>
    <property type="molecule type" value="Genomic_DNA"/>
</dbReference>
<sequence>MSRIPDSDIVDPSEPLRLPTITLDTTISDLYRLANPSSPDRRIAWLACGTSSGVNLTPSVPRNVKYSYQDQAFISAPWKDLLSPSAAFQRTLAKKHLTLVAQRDAFIAGKALMVQFHIGRDEEEKKWDVLEAERTLSVLNETQRPEMVFCTGPGDLPEKVKEKGIEQVEYKIVFDDLERAIPRSHSLETHWMLNSKAALARSGLPTPKAEVIEPEPGWPGVEPGDCCAVCGEIAEQTNLPFIPPGCSGPRGEWLAQQTERIIAAVRAREVPFVFKTQQCWGGAGTWLVPDEEAKRRLLGDLEDTPGLNEGDGLLRKLLSLQTRENEHMAPGAILLMEMITAPKADYGLTFVVTETGEAVFLAAAEQMIARSTPGNSPSSTESSTPSLSASLSDDGNSSSSSSTSNESNTLSHGTNTTKTSTTSGVSWVGSTIHYTRQSILQERFMPLMSRIARWIHNASNCTYTGPVGADVLELDPDDDPQGRTCVIVDLNVRTCGSMCLPLLRTHFVRRGMNCAAGFSMRVCGLRRVDFFRRWRTMLEEGRMIILSWFEERLEEGEMESLVDVVIGAEDEEGLREVMRMVRGGTEEVAF</sequence>
<reference evidence="2 3" key="1">
    <citation type="journal article" date="2011" name="Cell">
        <title>Insight into structure and assembly of the nuclear pore complex by utilizing the genome of a eukaryotic thermophile.</title>
        <authorList>
            <person name="Amlacher S."/>
            <person name="Sarges P."/>
            <person name="Flemming D."/>
            <person name="van Noort V."/>
            <person name="Kunze R."/>
            <person name="Devos D.P."/>
            <person name="Arumugam M."/>
            <person name="Bork P."/>
            <person name="Hurt E."/>
        </authorList>
    </citation>
    <scope>NUCLEOTIDE SEQUENCE [LARGE SCALE GENOMIC DNA]</scope>
    <source>
        <strain evidence="3">DSM 1495 / CBS 144.50 / IMI 039719</strain>
    </source>
</reference>
<feature type="compositionally biased region" description="Low complexity" evidence="1">
    <location>
        <begin position="371"/>
        <end position="423"/>
    </location>
</feature>
<evidence type="ECO:0000313" key="3">
    <source>
        <dbReference type="Proteomes" id="UP000008066"/>
    </source>
</evidence>